<evidence type="ECO:0000313" key="7">
    <source>
        <dbReference type="Proteomes" id="UP000606974"/>
    </source>
</evidence>
<dbReference type="OrthoDB" id="2215036at2759"/>
<keyword evidence="7" id="KW-1185">Reference proteome</keyword>
<dbReference type="Pfam" id="PF08389">
    <property type="entry name" value="Xpo1"/>
    <property type="match status" value="1"/>
</dbReference>
<feature type="domain" description="Exportin-1/Importin-beta-like" evidence="4">
    <location>
        <begin position="120"/>
        <end position="191"/>
    </location>
</feature>
<protein>
    <recommendedName>
        <fullName evidence="8">Importin N-terminal domain-containing protein</fullName>
    </recommendedName>
</protein>
<dbReference type="Pfam" id="PF19273">
    <property type="entry name" value="Exportin-5"/>
    <property type="match status" value="1"/>
</dbReference>
<dbReference type="InterPro" id="IPR045478">
    <property type="entry name" value="Exportin-5_C"/>
</dbReference>
<dbReference type="GO" id="GO:0008033">
    <property type="term" value="P:tRNA processing"/>
    <property type="evidence" value="ECO:0007669"/>
    <property type="project" value="UniProtKB-KW"/>
</dbReference>
<dbReference type="GO" id="GO:0003723">
    <property type="term" value="F:RNA binding"/>
    <property type="evidence" value="ECO:0007669"/>
    <property type="project" value="TreeGrafter"/>
</dbReference>
<dbReference type="InterPro" id="IPR011989">
    <property type="entry name" value="ARM-like"/>
</dbReference>
<evidence type="ECO:0008006" key="8">
    <source>
        <dbReference type="Google" id="ProtNLM"/>
    </source>
</evidence>
<comment type="function">
    <text evidence="2">tRNA nucleus export receptor which facilitates tRNA translocation across the nuclear pore complex. Involved in pre-tRNA splicing, probably by affecting the interaction of pre-tRNA with splicing endonuclease.</text>
</comment>
<keyword evidence="1" id="KW-0819">tRNA processing</keyword>
<reference evidence="6" key="1">
    <citation type="submission" date="2020-02" db="EMBL/GenBank/DDBJ databases">
        <authorList>
            <person name="Palmer J.M."/>
        </authorList>
    </citation>
    <scope>NUCLEOTIDE SEQUENCE</scope>
    <source>
        <strain evidence="6">EPUS1.4</strain>
        <tissue evidence="6">Thallus</tissue>
    </source>
</reference>
<feature type="region of interest" description="Disordered" evidence="3">
    <location>
        <begin position="1155"/>
        <end position="1177"/>
    </location>
</feature>
<dbReference type="GO" id="GO:0005737">
    <property type="term" value="C:cytoplasm"/>
    <property type="evidence" value="ECO:0007669"/>
    <property type="project" value="TreeGrafter"/>
</dbReference>
<dbReference type="InterPro" id="IPR013598">
    <property type="entry name" value="Exportin-1/Importin-b-like"/>
</dbReference>
<evidence type="ECO:0000313" key="6">
    <source>
        <dbReference type="EMBL" id="KAF7510835.1"/>
    </source>
</evidence>
<dbReference type="GO" id="GO:0042565">
    <property type="term" value="C:RNA nuclear export complex"/>
    <property type="evidence" value="ECO:0007669"/>
    <property type="project" value="TreeGrafter"/>
</dbReference>
<evidence type="ECO:0000256" key="1">
    <source>
        <dbReference type="ARBA" id="ARBA00022694"/>
    </source>
</evidence>
<evidence type="ECO:0000259" key="4">
    <source>
        <dbReference type="Pfam" id="PF08389"/>
    </source>
</evidence>
<evidence type="ECO:0000259" key="5">
    <source>
        <dbReference type="Pfam" id="PF19273"/>
    </source>
</evidence>
<dbReference type="GO" id="GO:0006611">
    <property type="term" value="P:protein export from nucleus"/>
    <property type="evidence" value="ECO:0007669"/>
    <property type="project" value="InterPro"/>
</dbReference>
<gene>
    <name evidence="6" type="ORF">GJ744_005935</name>
</gene>
<feature type="domain" description="Exportin-5 C-terminal" evidence="5">
    <location>
        <begin position="340"/>
        <end position="1144"/>
    </location>
</feature>
<dbReference type="PANTHER" id="PTHR11223:SF3">
    <property type="entry name" value="EXPORTIN-5"/>
    <property type="match status" value="1"/>
</dbReference>
<dbReference type="InterPro" id="IPR016024">
    <property type="entry name" value="ARM-type_fold"/>
</dbReference>
<dbReference type="InterPro" id="IPR045065">
    <property type="entry name" value="XPO1/5"/>
</dbReference>
<dbReference type="EMBL" id="JAACFV010000026">
    <property type="protein sequence ID" value="KAF7510835.1"/>
    <property type="molecule type" value="Genomic_DNA"/>
</dbReference>
<dbReference type="Gene3D" id="1.25.10.10">
    <property type="entry name" value="Leucine-rich Repeat Variant"/>
    <property type="match status" value="1"/>
</dbReference>
<feature type="region of interest" description="Disordered" evidence="3">
    <location>
        <begin position="1014"/>
        <end position="1045"/>
    </location>
</feature>
<dbReference type="GO" id="GO:0005634">
    <property type="term" value="C:nucleus"/>
    <property type="evidence" value="ECO:0007669"/>
    <property type="project" value="TreeGrafter"/>
</dbReference>
<name>A0A8H7E736_9EURO</name>
<feature type="region of interest" description="Disordered" evidence="3">
    <location>
        <begin position="1"/>
        <end position="23"/>
    </location>
</feature>
<dbReference type="PANTHER" id="PTHR11223">
    <property type="entry name" value="EXPORTIN 1/5"/>
    <property type="match status" value="1"/>
</dbReference>
<accession>A0A8H7E736</accession>
<comment type="caution">
    <text evidence="6">The sequence shown here is derived from an EMBL/GenBank/DDBJ whole genome shotgun (WGS) entry which is preliminary data.</text>
</comment>
<sequence length="1313" mass="145974">MNGAPFRTGLAENGDSGQNPGPSNITHALQVIHNARSDNETRQKASAFLECQKRSSQAAQNGFNLAGNENEPAVVRHFGLSLLEHAVRHDWHSFSDAQVLDIRSWTTSLAQGISDNDPLYLRNKVAHLLIEVAKKDWAISWFDMDFSLLALWKQGTRYKEFVLTVLENLSEDVFVREDSAAGIRGQDLHNAVVEIFTPASAFAGGHNKTRKYLRADEDGWLARISHFLAASSQASSNGSDIRACICKALATLRSAFTWVMGPAIITTHCLESIFACLVSSDIGILLAAVEALHSLYGRTHLDEPEFLSLVSPVYQVDNISLLRKLYQWSVVDCHDVEPTRYSFSKKLSETIAFVAGHVEERSSSQLSTMDLSLLFRFMVEVIQHQSLIVSIPVLHAWVRILKSQHAGNLEAVWSVIGPLLDTASQRIIRYELLPEDLDEPSIVFLNEDIDTIPERHAFLGNYRRFCFQIIEIVAQRKPREAISHILSQVDASLDQITAETPRLDPATYTKSSASLLRLDAHLTVVEAALKGYSKWVMNHGKEPQKDEQERNFLEANIESWADSLLTGRRYEDPLMKQRIIKLAVECSARALGRNQAFALKVLEHILLTQTADQPQYPAYSEAVKELQVYATSELRRLASRHADYFASFYDQLEAKIREVLSTSTFDEKAEAEMYGTLLIVLQRATNIDATVRDGRLHNLVESLLQGWQSGELEQLFSSFEGFSKRLGVDRVGAYLQSKQANSIVDWSTVLLDPSGISIQSDMNDFVSQIPLRMTKTALGVMTEKLEEDSQPYQIAISVWSSRVPMLLPKVLRLVDYAHRLHDVESWVNLPPEMRSVISRVLQDRFWQAGISSGSRDEFYSRVTNSRGSLEGFASFVRGKIRLIREACYQILHSMSRLDDHFYGYSELPGPLAQSLIAGATHLSSHQFSVLLQMIRSMVDDCPSHHREHFLPPILSTLLEQIDHKITSEWEKIDRRKSDDTGGENLTLEMKEESILRQLTYTAVTFVAVLLDPLREQNPNPSNPHQQSKQHPSPQQPPQQTSPPTTLRTFILTNPTILEPLLLYSTHMLTVPDSRSTTTITKVLRTIVPHFAALSSTDMPTHSAIREYIATSILKAAITSLNDGYFADLQKDLASLIATIWVAYGCVTHFPAVHAPSQTSDESGGPGSVITAPAYDRPPLSQTPREIILSLPGMTAPRVDAVAAALTATGGVAGNVKQQRALVLDLLDGLRGVRVSELGKIRGLERGVEKSRLQERYMRVTGQQGGQGEGVVEGGVQEAMEVGEGKVGEGEGGLDDLVGVGSCLDSLGRGGRRD</sequence>
<feature type="compositionally biased region" description="Low complexity" evidence="3">
    <location>
        <begin position="1023"/>
        <end position="1032"/>
    </location>
</feature>
<evidence type="ECO:0000256" key="2">
    <source>
        <dbReference type="ARBA" id="ARBA00025147"/>
    </source>
</evidence>
<evidence type="ECO:0000256" key="3">
    <source>
        <dbReference type="SAM" id="MobiDB-lite"/>
    </source>
</evidence>
<proteinExistence type="predicted"/>
<dbReference type="Proteomes" id="UP000606974">
    <property type="component" value="Unassembled WGS sequence"/>
</dbReference>
<dbReference type="SUPFAM" id="SSF48371">
    <property type="entry name" value="ARM repeat"/>
    <property type="match status" value="1"/>
</dbReference>
<dbReference type="GO" id="GO:0005049">
    <property type="term" value="F:nuclear export signal receptor activity"/>
    <property type="evidence" value="ECO:0007669"/>
    <property type="project" value="InterPro"/>
</dbReference>
<dbReference type="GO" id="GO:0006405">
    <property type="term" value="P:RNA export from nucleus"/>
    <property type="evidence" value="ECO:0007669"/>
    <property type="project" value="TreeGrafter"/>
</dbReference>
<organism evidence="6 7">
    <name type="scientific">Endocarpon pusillum</name>
    <dbReference type="NCBI Taxonomy" id="364733"/>
    <lineage>
        <taxon>Eukaryota</taxon>
        <taxon>Fungi</taxon>
        <taxon>Dikarya</taxon>
        <taxon>Ascomycota</taxon>
        <taxon>Pezizomycotina</taxon>
        <taxon>Eurotiomycetes</taxon>
        <taxon>Chaetothyriomycetidae</taxon>
        <taxon>Verrucariales</taxon>
        <taxon>Verrucariaceae</taxon>
        <taxon>Endocarpon</taxon>
    </lineage>
</organism>